<feature type="region of interest" description="Disordered" evidence="1">
    <location>
        <begin position="105"/>
        <end position="125"/>
    </location>
</feature>
<feature type="region of interest" description="Disordered" evidence="1">
    <location>
        <begin position="1"/>
        <end position="38"/>
    </location>
</feature>
<evidence type="ECO:0000313" key="2">
    <source>
        <dbReference type="EMBL" id="KZM19021.1"/>
    </source>
</evidence>
<reference evidence="2 3" key="1">
    <citation type="journal article" date="2016" name="Sci. Rep.">
        <title>Draft genome sequencing and secretome analysis of fungal phytopathogen Ascochyta rabiei provides insight into the necrotrophic effector repertoire.</title>
        <authorList>
            <person name="Verma S."/>
            <person name="Gazara R.K."/>
            <person name="Nizam S."/>
            <person name="Parween S."/>
            <person name="Chattopadhyay D."/>
            <person name="Verma P.K."/>
        </authorList>
    </citation>
    <scope>NUCLEOTIDE SEQUENCE [LARGE SCALE GENOMIC DNA]</scope>
    <source>
        <strain evidence="2 3">ArDII</strain>
    </source>
</reference>
<feature type="region of interest" description="Disordered" evidence="1">
    <location>
        <begin position="63"/>
        <end position="85"/>
    </location>
</feature>
<proteinExistence type="predicted"/>
<protein>
    <submittedName>
        <fullName evidence="2">Uncharacterized protein</fullName>
    </submittedName>
</protein>
<accession>A0A162WH08</accession>
<sequence length="256" mass="29256">MPPQTPLPTRMRSLADNRGRSTRRHNDPQTLSSREYNTSKEYRGEYIDLDLHILHQGGTVDFFSSSASSRNNRPIEPPKTTRKMHREKIGTRSNTDHHTLFTRCIDIDPPTSTPQTPSRCSSMGTCSTAPLLPRHDYEIKRPSKREVCSCARRAQLPLWLVNTVPENAVTRIRRWMGSVGDAASGAEAVRRKEEREVERVEALWRGAVDVLSDGTLVTVTELACSEEEESLRREEVKNARRGARVWRRTKRLFCCD</sequence>
<evidence type="ECO:0000256" key="1">
    <source>
        <dbReference type="SAM" id="MobiDB-lite"/>
    </source>
</evidence>
<evidence type="ECO:0000313" key="3">
    <source>
        <dbReference type="Proteomes" id="UP000076837"/>
    </source>
</evidence>
<dbReference type="AlphaFoldDB" id="A0A162WH08"/>
<gene>
    <name evidence="2" type="ORF">ST47_g9850</name>
</gene>
<name>A0A162WH08_DIDRA</name>
<feature type="compositionally biased region" description="Polar residues" evidence="1">
    <location>
        <begin position="113"/>
        <end position="125"/>
    </location>
</feature>
<comment type="caution">
    <text evidence="2">The sequence shown here is derived from an EMBL/GenBank/DDBJ whole genome shotgun (WGS) entry which is preliminary data.</text>
</comment>
<organism evidence="2 3">
    <name type="scientific">Didymella rabiei</name>
    <name type="common">Chickpea ascochyta blight fungus</name>
    <name type="synonym">Mycosphaerella rabiei</name>
    <dbReference type="NCBI Taxonomy" id="5454"/>
    <lineage>
        <taxon>Eukaryota</taxon>
        <taxon>Fungi</taxon>
        <taxon>Dikarya</taxon>
        <taxon>Ascomycota</taxon>
        <taxon>Pezizomycotina</taxon>
        <taxon>Dothideomycetes</taxon>
        <taxon>Pleosporomycetidae</taxon>
        <taxon>Pleosporales</taxon>
        <taxon>Pleosporineae</taxon>
        <taxon>Didymellaceae</taxon>
        <taxon>Ascochyta</taxon>
    </lineage>
</organism>
<feature type="compositionally biased region" description="Basic and acidic residues" evidence="1">
    <location>
        <begin position="13"/>
        <end position="27"/>
    </location>
</feature>
<keyword evidence="3" id="KW-1185">Reference proteome</keyword>
<dbReference type="EMBL" id="JYNV01000309">
    <property type="protein sequence ID" value="KZM19021.1"/>
    <property type="molecule type" value="Genomic_DNA"/>
</dbReference>
<dbReference type="Proteomes" id="UP000076837">
    <property type="component" value="Unassembled WGS sequence"/>
</dbReference>